<organism evidence="7 8">
    <name type="scientific">Drosophila hydei</name>
    <name type="common">Fruit fly</name>
    <dbReference type="NCBI Taxonomy" id="7224"/>
    <lineage>
        <taxon>Eukaryota</taxon>
        <taxon>Metazoa</taxon>
        <taxon>Ecdysozoa</taxon>
        <taxon>Arthropoda</taxon>
        <taxon>Hexapoda</taxon>
        <taxon>Insecta</taxon>
        <taxon>Pterygota</taxon>
        <taxon>Neoptera</taxon>
        <taxon>Endopterygota</taxon>
        <taxon>Diptera</taxon>
        <taxon>Brachycera</taxon>
        <taxon>Muscomorpha</taxon>
        <taxon>Ephydroidea</taxon>
        <taxon>Drosophilidae</taxon>
        <taxon>Drosophila</taxon>
    </lineage>
</organism>
<dbReference type="PANTHER" id="PTHR45984:SF1">
    <property type="entry name" value="SPAG1 AXONEMAL DYNEIN ASSEMBLY FACTOR"/>
    <property type="match status" value="1"/>
</dbReference>
<evidence type="ECO:0000256" key="3">
    <source>
        <dbReference type="ARBA" id="ARBA00022737"/>
    </source>
</evidence>
<name>A0A6J1LJS8_DROHY</name>
<dbReference type="GO" id="GO:0005829">
    <property type="term" value="C:cytosol"/>
    <property type="evidence" value="ECO:0007669"/>
    <property type="project" value="TreeGrafter"/>
</dbReference>
<dbReference type="InterPro" id="IPR019734">
    <property type="entry name" value="TPR_rpt"/>
</dbReference>
<dbReference type="AlphaFoldDB" id="A0A6J1LJS8"/>
<dbReference type="RefSeq" id="XP_023166052.1">
    <property type="nucleotide sequence ID" value="XM_023310284.2"/>
</dbReference>
<evidence type="ECO:0000256" key="4">
    <source>
        <dbReference type="ARBA" id="ARBA00022803"/>
    </source>
</evidence>
<feature type="repeat" description="TPR" evidence="5">
    <location>
        <begin position="267"/>
        <end position="300"/>
    </location>
</feature>
<evidence type="ECO:0000256" key="5">
    <source>
        <dbReference type="PROSITE-ProRule" id="PRU00339"/>
    </source>
</evidence>
<dbReference type="GO" id="GO:0031072">
    <property type="term" value="F:heat shock protein binding"/>
    <property type="evidence" value="ECO:0007669"/>
    <property type="project" value="TreeGrafter"/>
</dbReference>
<dbReference type="PANTHER" id="PTHR45984">
    <property type="entry name" value="RNA (RNA) POLYMERASE II ASSOCIATED PROTEIN HOMOLOG"/>
    <property type="match status" value="1"/>
</dbReference>
<feature type="region of interest" description="Disordered" evidence="6">
    <location>
        <begin position="107"/>
        <end position="163"/>
    </location>
</feature>
<keyword evidence="2" id="KW-0963">Cytoplasm</keyword>
<keyword evidence="3" id="KW-0677">Repeat</keyword>
<reference evidence="8" key="1">
    <citation type="submission" date="2025-08" db="UniProtKB">
        <authorList>
            <consortium name="RefSeq"/>
        </authorList>
    </citation>
    <scope>IDENTIFICATION</scope>
    <source>
        <strain evidence="8">15085-1641.00</strain>
        <tissue evidence="8">Whole body</tissue>
    </source>
</reference>
<proteinExistence type="predicted"/>
<feature type="compositionally biased region" description="Basic and acidic residues" evidence="6">
    <location>
        <begin position="153"/>
        <end position="163"/>
    </location>
</feature>
<dbReference type="InterPro" id="IPR011990">
    <property type="entry name" value="TPR-like_helical_dom_sf"/>
</dbReference>
<feature type="compositionally biased region" description="Basic and acidic residues" evidence="6">
    <location>
        <begin position="123"/>
        <end position="136"/>
    </location>
</feature>
<dbReference type="Proteomes" id="UP000504633">
    <property type="component" value="Unplaced"/>
</dbReference>
<evidence type="ECO:0000256" key="6">
    <source>
        <dbReference type="SAM" id="MobiDB-lite"/>
    </source>
</evidence>
<dbReference type="KEGG" id="dhe:111596180"/>
<dbReference type="SMART" id="SM00028">
    <property type="entry name" value="TPR"/>
    <property type="match status" value="3"/>
</dbReference>
<protein>
    <submittedName>
        <fullName evidence="8">Sperm-associated antigen 1</fullName>
    </submittedName>
</protein>
<evidence type="ECO:0000256" key="2">
    <source>
        <dbReference type="ARBA" id="ARBA00022490"/>
    </source>
</evidence>
<gene>
    <name evidence="8" type="primary">LOC111596180</name>
</gene>
<dbReference type="CTD" id="6674"/>
<dbReference type="OrthoDB" id="2942533at2759"/>
<evidence type="ECO:0000313" key="7">
    <source>
        <dbReference type="Proteomes" id="UP000504633"/>
    </source>
</evidence>
<comment type="subcellular location">
    <subcellularLocation>
        <location evidence="1">Cytoplasm</location>
    </subcellularLocation>
</comment>
<sequence length="467" mass="53415">MEKSKTLLEKYQIPIGHLDFGYVEKCGNAREMEKIVMILRSGEEGYFPDLTRCAEEKLKQLKPDSKLFRTEEKIQHSNVLDKHELKPIYDWTNEIKNKDNALSELKEDASLPSMDLPPVRKTTKIEIDKDETETPKSKAASAPSARPQSKSTNEQRIKSTDYSKWDKYNPDEEILRMDLEQERAKEQAQIKLKSVLQPTSKEEQIKQCESAEEQRLQAQLKTLTQVEREQYAERFRLRGNDYFKAKEYDNAIKEYTRAIAFDPAQAARPYNNRAISYLKLKNYLLAIEDCEACLRLEPHNVKALLRLADAKYSQGHRRESYGIYQRVLELEPENASAMKSLAQLRHQVGELAPAHATRMVIEELPSDTAPVKNKTEKPADATVKDVQLKEYDLAELVKPNRLIKSKIASAAEALGGTLKSPNSIANAQKQQLQHMMQKVSTAQSQLRLPQSNCAASTNQKLLIQELK</sequence>
<keyword evidence="7" id="KW-1185">Reference proteome</keyword>
<accession>A0A6J1LJS8</accession>
<dbReference type="OMA" id="YSKWDKY"/>
<evidence type="ECO:0000313" key="8">
    <source>
        <dbReference type="RefSeq" id="XP_023166052.1"/>
    </source>
</evidence>
<dbReference type="Gene3D" id="1.25.40.10">
    <property type="entry name" value="Tetratricopeptide repeat domain"/>
    <property type="match status" value="1"/>
</dbReference>
<evidence type="ECO:0000256" key="1">
    <source>
        <dbReference type="ARBA" id="ARBA00004496"/>
    </source>
</evidence>
<dbReference type="SUPFAM" id="SSF48452">
    <property type="entry name" value="TPR-like"/>
    <property type="match status" value="1"/>
</dbReference>
<dbReference type="GO" id="GO:0006626">
    <property type="term" value="P:protein targeting to mitochondrion"/>
    <property type="evidence" value="ECO:0007669"/>
    <property type="project" value="TreeGrafter"/>
</dbReference>
<feature type="compositionally biased region" description="Low complexity" evidence="6">
    <location>
        <begin position="137"/>
        <end position="151"/>
    </location>
</feature>
<feature type="repeat" description="TPR" evidence="5">
    <location>
        <begin position="301"/>
        <end position="334"/>
    </location>
</feature>
<dbReference type="Pfam" id="PF00515">
    <property type="entry name" value="TPR_1"/>
    <property type="match status" value="1"/>
</dbReference>
<dbReference type="GeneID" id="111596180"/>
<dbReference type="PROSITE" id="PS50005">
    <property type="entry name" value="TPR"/>
    <property type="match status" value="3"/>
</dbReference>
<keyword evidence="4 5" id="KW-0802">TPR repeat</keyword>
<feature type="repeat" description="TPR" evidence="5">
    <location>
        <begin position="232"/>
        <end position="265"/>
    </location>
</feature>
<dbReference type="InterPro" id="IPR051982">
    <property type="entry name" value="CiliaryAsmbly_MitoImport"/>
</dbReference>
<dbReference type="GO" id="GO:0005739">
    <property type="term" value="C:mitochondrion"/>
    <property type="evidence" value="ECO:0007669"/>
    <property type="project" value="TreeGrafter"/>
</dbReference>